<comment type="subcellular location">
    <subcellularLocation>
        <location evidence="1">Membrane</location>
        <topology evidence="1">Multi-pass membrane protein</topology>
    </subcellularLocation>
</comment>
<feature type="transmembrane region" description="Helical" evidence="6">
    <location>
        <begin position="191"/>
        <end position="210"/>
    </location>
</feature>
<evidence type="ECO:0000313" key="8">
    <source>
        <dbReference type="Proteomes" id="UP000824998"/>
    </source>
</evidence>
<evidence type="ECO:0000256" key="6">
    <source>
        <dbReference type="SAM" id="Phobius"/>
    </source>
</evidence>
<dbReference type="GO" id="GO:0005886">
    <property type="term" value="C:plasma membrane"/>
    <property type="evidence" value="ECO:0007669"/>
    <property type="project" value="TreeGrafter"/>
</dbReference>
<proteinExistence type="predicted"/>
<feature type="transmembrane region" description="Helical" evidence="6">
    <location>
        <begin position="315"/>
        <end position="339"/>
    </location>
</feature>
<feature type="transmembrane region" description="Helical" evidence="6">
    <location>
        <begin position="109"/>
        <end position="126"/>
    </location>
</feature>
<accession>A0A9P7YLU4</accession>
<gene>
    <name evidence="7" type="ORF">BJ875DRAFT_534077</name>
</gene>
<feature type="transmembrane region" description="Helical" evidence="6">
    <location>
        <begin position="428"/>
        <end position="454"/>
    </location>
</feature>
<dbReference type="Proteomes" id="UP000824998">
    <property type="component" value="Unassembled WGS sequence"/>
</dbReference>
<evidence type="ECO:0000256" key="5">
    <source>
        <dbReference type="SAM" id="MobiDB-lite"/>
    </source>
</evidence>
<dbReference type="InterPro" id="IPR011701">
    <property type="entry name" value="MFS"/>
</dbReference>
<feature type="transmembrane region" description="Helical" evidence="6">
    <location>
        <begin position="359"/>
        <end position="382"/>
    </location>
</feature>
<dbReference type="PANTHER" id="PTHR23502:SF30">
    <property type="entry name" value="TRANSPORTER, PUTATIVE (AFU_ORTHOLOGUE AFUA_8G04702)-RELATED"/>
    <property type="match status" value="1"/>
</dbReference>
<keyword evidence="4 6" id="KW-0472">Membrane</keyword>
<dbReference type="EMBL" id="MU251429">
    <property type="protein sequence ID" value="KAG9235562.1"/>
    <property type="molecule type" value="Genomic_DNA"/>
</dbReference>
<evidence type="ECO:0000256" key="1">
    <source>
        <dbReference type="ARBA" id="ARBA00004141"/>
    </source>
</evidence>
<protein>
    <submittedName>
        <fullName evidence="7">Major facilitator superfamily domain-containing protein</fullName>
    </submittedName>
</protein>
<dbReference type="OrthoDB" id="5215911at2759"/>
<feature type="transmembrane region" description="Helical" evidence="6">
    <location>
        <begin position="498"/>
        <end position="519"/>
    </location>
</feature>
<feature type="compositionally biased region" description="Basic and acidic residues" evidence="5">
    <location>
        <begin position="260"/>
        <end position="272"/>
    </location>
</feature>
<organism evidence="7 8">
    <name type="scientific">Amylocarpus encephaloides</name>
    <dbReference type="NCBI Taxonomy" id="45428"/>
    <lineage>
        <taxon>Eukaryota</taxon>
        <taxon>Fungi</taxon>
        <taxon>Dikarya</taxon>
        <taxon>Ascomycota</taxon>
        <taxon>Pezizomycotina</taxon>
        <taxon>Leotiomycetes</taxon>
        <taxon>Helotiales</taxon>
        <taxon>Helotiales incertae sedis</taxon>
        <taxon>Amylocarpus</taxon>
    </lineage>
</organism>
<feature type="transmembrane region" description="Helical" evidence="6">
    <location>
        <begin position="466"/>
        <end position="486"/>
    </location>
</feature>
<keyword evidence="2 6" id="KW-0812">Transmembrane</keyword>
<evidence type="ECO:0000256" key="2">
    <source>
        <dbReference type="ARBA" id="ARBA00022692"/>
    </source>
</evidence>
<dbReference type="SUPFAM" id="SSF103473">
    <property type="entry name" value="MFS general substrate transporter"/>
    <property type="match status" value="1"/>
</dbReference>
<keyword evidence="8" id="KW-1185">Reference proteome</keyword>
<keyword evidence="3 6" id="KW-1133">Transmembrane helix</keyword>
<feature type="transmembrane region" description="Helical" evidence="6">
    <location>
        <begin position="133"/>
        <end position="150"/>
    </location>
</feature>
<feature type="region of interest" description="Disordered" evidence="5">
    <location>
        <begin position="259"/>
        <end position="283"/>
    </location>
</feature>
<dbReference type="PANTHER" id="PTHR23502">
    <property type="entry name" value="MAJOR FACILITATOR SUPERFAMILY"/>
    <property type="match status" value="1"/>
</dbReference>
<dbReference type="InterPro" id="IPR036259">
    <property type="entry name" value="MFS_trans_sf"/>
</dbReference>
<dbReference type="Pfam" id="PF07690">
    <property type="entry name" value="MFS_1"/>
    <property type="match status" value="1"/>
</dbReference>
<evidence type="ECO:0000256" key="4">
    <source>
        <dbReference type="ARBA" id="ARBA00023136"/>
    </source>
</evidence>
<comment type="caution">
    <text evidence="7">The sequence shown here is derived from an EMBL/GenBank/DDBJ whole genome shotgun (WGS) entry which is preliminary data.</text>
</comment>
<evidence type="ECO:0000313" key="7">
    <source>
        <dbReference type="EMBL" id="KAG9235562.1"/>
    </source>
</evidence>
<reference evidence="7" key="1">
    <citation type="journal article" date="2021" name="IMA Fungus">
        <title>Genomic characterization of three marine fungi, including Emericellopsis atlantica sp. nov. with signatures of a generalist lifestyle and marine biomass degradation.</title>
        <authorList>
            <person name="Hagestad O.C."/>
            <person name="Hou L."/>
            <person name="Andersen J.H."/>
            <person name="Hansen E.H."/>
            <person name="Altermark B."/>
            <person name="Li C."/>
            <person name="Kuhnert E."/>
            <person name="Cox R.J."/>
            <person name="Crous P.W."/>
            <person name="Spatafora J.W."/>
            <person name="Lail K."/>
            <person name="Amirebrahimi M."/>
            <person name="Lipzen A."/>
            <person name="Pangilinan J."/>
            <person name="Andreopoulos W."/>
            <person name="Hayes R.D."/>
            <person name="Ng V."/>
            <person name="Grigoriev I.V."/>
            <person name="Jackson S.A."/>
            <person name="Sutton T.D.S."/>
            <person name="Dobson A.D.W."/>
            <person name="Rama T."/>
        </authorList>
    </citation>
    <scope>NUCLEOTIDE SEQUENCE</scope>
    <source>
        <strain evidence="7">TRa018bII</strain>
    </source>
</reference>
<feature type="transmembrane region" description="Helical" evidence="6">
    <location>
        <begin position="65"/>
        <end position="89"/>
    </location>
</feature>
<dbReference type="AlphaFoldDB" id="A0A9P7YLU4"/>
<dbReference type="Gene3D" id="1.20.1250.20">
    <property type="entry name" value="MFS general substrate transporter like domains"/>
    <property type="match status" value="1"/>
</dbReference>
<feature type="transmembrane region" description="Helical" evidence="6">
    <location>
        <begin position="222"/>
        <end position="241"/>
    </location>
</feature>
<feature type="transmembrane region" description="Helical" evidence="6">
    <location>
        <begin position="403"/>
        <end position="422"/>
    </location>
</feature>
<name>A0A9P7YLU4_9HELO</name>
<dbReference type="GO" id="GO:0022857">
    <property type="term" value="F:transmembrane transporter activity"/>
    <property type="evidence" value="ECO:0007669"/>
    <property type="project" value="InterPro"/>
</dbReference>
<evidence type="ECO:0000256" key="3">
    <source>
        <dbReference type="ARBA" id="ARBA00022989"/>
    </source>
</evidence>
<sequence>MAEHVTETQDAGAHSSPIPGTNHLVDREGTMRAKHASGAIKDVVLVPTPSSDPDDPLNWSPKRRLLAVTCVCVYTLAVGFPTAAIYSVFMPISMNTGLSFDTLNSGTGYMFLLLGWGCAFWQPIALQYGKRPVYLFTLFATTGIILWGPYAKTKGDWIAGKILQGFFGAPIESLCEISMTDLTFTHNRGTYMAIYALFLGGSNFLAPVFAGFISDGQDWRWVLYWCSIFCGLSFVFLFFCMEETNYDRPNSSITATVVSDDEKYGEGSEKGADPTTEVASPTTLGPSQKTFLSKLSLLDKPRPFKKFLFMLKQPFIFFTYPVVVYSGFAYGSALIWFNVLNGTASIILGGPGYNFKPSMVGLSYLSPLLGNILTTIWAGTIGDKLLVLLARRNGGTNEPEHRLWLFVLMAIFCPVGLILWGVGAAHGVHWFGLISATFILSFSISIAIPVSVNYCIDTYQALSGQALVTIMIIRNTMSFAVSYGITPWLTDLGYQNCFISAAMIALASSLVFLIFVKWGKGMRISSKDRYWRMVKESEAMGVSH</sequence>
<feature type="region of interest" description="Disordered" evidence="5">
    <location>
        <begin position="1"/>
        <end position="24"/>
    </location>
</feature>